<reference evidence="1" key="1">
    <citation type="submission" date="2023-03" db="EMBL/GenBank/DDBJ databases">
        <title>Actinorhabdospora filicis NBRC 111898.</title>
        <authorList>
            <person name="Ichikawa N."/>
            <person name="Sato H."/>
            <person name="Tonouchi N."/>
        </authorList>
    </citation>
    <scope>NUCLEOTIDE SEQUENCE</scope>
    <source>
        <strain evidence="1">NBRC 111898</strain>
    </source>
</reference>
<comment type="caution">
    <text evidence="1">The sequence shown here is derived from an EMBL/GenBank/DDBJ whole genome shotgun (WGS) entry which is preliminary data.</text>
</comment>
<gene>
    <name evidence="1" type="primary">cse4</name>
    <name evidence="1" type="ORF">Afil01_25220</name>
</gene>
<dbReference type="InterPro" id="IPR010148">
    <property type="entry name" value="CRISPR-assoc_prot_CT1975"/>
</dbReference>
<evidence type="ECO:0000313" key="2">
    <source>
        <dbReference type="Proteomes" id="UP001165079"/>
    </source>
</evidence>
<accession>A0A9W6SKS0</accession>
<dbReference type="RefSeq" id="WP_285662806.1">
    <property type="nucleotide sequence ID" value="NZ_BSTX01000001.1"/>
</dbReference>
<name>A0A9W6SKS0_9ACTN</name>
<dbReference type="Pfam" id="PF09344">
    <property type="entry name" value="Cas_CT1975"/>
    <property type="match status" value="1"/>
</dbReference>
<dbReference type="AlphaFoldDB" id="A0A9W6SKS0"/>
<proteinExistence type="predicted"/>
<protein>
    <submittedName>
        <fullName evidence="1">Type I-E CRISPR-associated protein Cas7/Cse4/CasC</fullName>
    </submittedName>
</protein>
<dbReference type="Proteomes" id="UP001165079">
    <property type="component" value="Unassembled WGS sequence"/>
</dbReference>
<evidence type="ECO:0000313" key="1">
    <source>
        <dbReference type="EMBL" id="GLZ77715.1"/>
    </source>
</evidence>
<organism evidence="1 2">
    <name type="scientific">Actinorhabdospora filicis</name>
    <dbReference type="NCBI Taxonomy" id="1785913"/>
    <lineage>
        <taxon>Bacteria</taxon>
        <taxon>Bacillati</taxon>
        <taxon>Actinomycetota</taxon>
        <taxon>Actinomycetes</taxon>
        <taxon>Micromonosporales</taxon>
        <taxon>Micromonosporaceae</taxon>
        <taxon>Actinorhabdospora</taxon>
    </lineage>
</organism>
<sequence>MIRTIVDFHVLQTVPPSNLNRDDNGSPKTAVYGGKRRARVSSQAWKRAIRDAFGVLLDRDALGHRTKQVVEVLAARITAVAKDLEHVAAELAAETLTAADITVKPPKGKDKAIAEAGYLVFLSNRQYDRLAAAAVEAHRADRKPDKKTVRSIVDSTHSVDIALFGRMIADSPDYNVDAACQVAHALSVHAVDNEYDYYTAVDDAKKAKEETGAGMIGTIEFNSATLYRYAAVDVDLLRANLGDDDATVAAVAAFARAFVTSMPSGKMTTFGNRTLPDLVAVRVRRTQPVNLVGAFESAVRPSDTGRVADAVTALGDYTGAVETQFEEQPDAAWACSVGEKVPPVLGERVTIGALVDGLARLVHGRLQG</sequence>
<dbReference type="EMBL" id="BSTX01000001">
    <property type="protein sequence ID" value="GLZ77715.1"/>
    <property type="molecule type" value="Genomic_DNA"/>
</dbReference>
<keyword evidence="2" id="KW-1185">Reference proteome</keyword>
<dbReference type="NCBIfam" id="TIGR01869">
    <property type="entry name" value="casC_Cse4"/>
    <property type="match status" value="1"/>
</dbReference>